<protein>
    <recommendedName>
        <fullName evidence="1">DUF2272 domain-containing protein</fullName>
    </recommendedName>
</protein>
<gene>
    <name evidence="2" type="ORF">ARC78_11645</name>
</gene>
<dbReference type="InterPro" id="IPR019262">
    <property type="entry name" value="DUF2272"/>
</dbReference>
<reference evidence="2 3" key="1">
    <citation type="submission" date="2015-10" db="EMBL/GenBank/DDBJ databases">
        <title>Genome sequencing and analysis of members of genus Stenotrophomonas.</title>
        <authorList>
            <person name="Patil P.P."/>
            <person name="Midha S."/>
            <person name="Patil P.B."/>
        </authorList>
    </citation>
    <scope>NUCLEOTIDE SEQUENCE [LARGE SCALE GENOMIC DNA]</scope>
    <source>
        <strain evidence="2 3">JCM 9942</strain>
    </source>
</reference>
<accession>A0A0R0AJA3</accession>
<dbReference type="PIRSF" id="PIRSF028415">
    <property type="entry name" value="UCP028415"/>
    <property type="match status" value="1"/>
</dbReference>
<evidence type="ECO:0000259" key="1">
    <source>
        <dbReference type="Pfam" id="PF10030"/>
    </source>
</evidence>
<dbReference type="Proteomes" id="UP000050836">
    <property type="component" value="Unassembled WGS sequence"/>
</dbReference>
<dbReference type="EMBL" id="LLXS01000028">
    <property type="protein sequence ID" value="KRG41268.1"/>
    <property type="molecule type" value="Genomic_DNA"/>
</dbReference>
<dbReference type="AlphaFoldDB" id="A0A0R0AJA3"/>
<comment type="caution">
    <text evidence="2">The sequence shown here is derived from an EMBL/GenBank/DDBJ whole genome shotgun (WGS) entry which is preliminary data.</text>
</comment>
<name>A0A0R0AJA3_9GAMM</name>
<feature type="domain" description="DUF2272" evidence="1">
    <location>
        <begin position="63"/>
        <end position="279"/>
    </location>
</feature>
<dbReference type="InterPro" id="IPR014545">
    <property type="entry name" value="UCP028415"/>
</dbReference>
<dbReference type="Pfam" id="PF10030">
    <property type="entry name" value="DUF2272"/>
    <property type="match status" value="1"/>
</dbReference>
<keyword evidence="3" id="KW-1185">Reference proteome</keyword>
<evidence type="ECO:0000313" key="3">
    <source>
        <dbReference type="Proteomes" id="UP000050836"/>
    </source>
</evidence>
<dbReference type="OrthoDB" id="8836344at2"/>
<dbReference type="RefSeq" id="WP_054656790.1">
    <property type="nucleotide sequence ID" value="NZ_BAZI01000002.1"/>
</dbReference>
<organism evidence="2 3">
    <name type="scientific">Stenotrophomonas pictorum JCM 9942</name>
    <dbReference type="NCBI Taxonomy" id="1236960"/>
    <lineage>
        <taxon>Bacteria</taxon>
        <taxon>Pseudomonadati</taxon>
        <taxon>Pseudomonadota</taxon>
        <taxon>Gammaproteobacteria</taxon>
        <taxon>Lysobacterales</taxon>
        <taxon>Lysobacteraceae</taxon>
        <taxon>Stenotrophomonas</taxon>
    </lineage>
</organism>
<evidence type="ECO:0000313" key="2">
    <source>
        <dbReference type="EMBL" id="KRG41268.1"/>
    </source>
</evidence>
<sequence>MSTGALAIEVCDIPPRYGLSTTAQAIVRTTCNEHRLWYRPFIDRDGRIASLGASEADSGSLADNGVIAWQRVAGYWRESGTLGAMGSVPGAQSCFVATGNRYTDSDCRAFLIDNPWSAAFISWVMTRAGVTGFNRSPRHIDYIRAAYQSGGNGPYRLADPATEKPAPGDMLCFLRNRSTTLNYSGLIQALGNGSAGNWQSHCEIVVTANAGGDRTLHLVGGNVANSVVMRKLALGRTGLVELPRPDGGNTGQIGAQGCTPGNEEDCNLNRQDWAALLKLLPTTASQGPAVAPVIPAQPAATETGNATSR</sequence>
<proteinExistence type="predicted"/>